<feature type="transmembrane region" description="Helical" evidence="6">
    <location>
        <begin position="39"/>
        <end position="62"/>
    </location>
</feature>
<dbReference type="InterPro" id="IPR010445">
    <property type="entry name" value="LapA_dom"/>
</dbReference>
<feature type="compositionally biased region" description="Basic residues" evidence="5">
    <location>
        <begin position="67"/>
        <end position="78"/>
    </location>
</feature>
<keyword evidence="2 6" id="KW-0812">Transmembrane</keyword>
<dbReference type="RefSeq" id="WP_146408180.1">
    <property type="nucleotide sequence ID" value="NZ_SJPU01000002.1"/>
</dbReference>
<dbReference type="Proteomes" id="UP000319908">
    <property type="component" value="Unassembled WGS sequence"/>
</dbReference>
<keyword evidence="3 6" id="KW-1133">Transmembrane helix</keyword>
<dbReference type="OrthoDB" id="282481at2"/>
<dbReference type="EMBL" id="SJPU01000002">
    <property type="protein sequence ID" value="TWU16558.1"/>
    <property type="molecule type" value="Genomic_DNA"/>
</dbReference>
<evidence type="ECO:0000256" key="1">
    <source>
        <dbReference type="ARBA" id="ARBA00022475"/>
    </source>
</evidence>
<feature type="compositionally biased region" description="Polar residues" evidence="5">
    <location>
        <begin position="79"/>
        <end position="94"/>
    </location>
</feature>
<dbReference type="Pfam" id="PF06305">
    <property type="entry name" value="LapA_dom"/>
    <property type="match status" value="1"/>
</dbReference>
<evidence type="ECO:0000259" key="7">
    <source>
        <dbReference type="Pfam" id="PF06305"/>
    </source>
</evidence>
<protein>
    <recommendedName>
        <fullName evidence="7">Lipopolysaccharide assembly protein A domain-containing protein</fullName>
    </recommendedName>
</protein>
<evidence type="ECO:0000256" key="2">
    <source>
        <dbReference type="ARBA" id="ARBA00022692"/>
    </source>
</evidence>
<keyword evidence="4 6" id="KW-0472">Membrane</keyword>
<name>A0A5C6BXF4_9BACT</name>
<proteinExistence type="predicted"/>
<dbReference type="PANTHER" id="PTHR41335">
    <property type="entry name" value="MEMBRANE PROTEIN-RELATED"/>
    <property type="match status" value="1"/>
</dbReference>
<evidence type="ECO:0000256" key="5">
    <source>
        <dbReference type="SAM" id="MobiDB-lite"/>
    </source>
</evidence>
<organism evidence="8 9">
    <name type="scientific">Allorhodopirellula heiligendammensis</name>
    <dbReference type="NCBI Taxonomy" id="2714739"/>
    <lineage>
        <taxon>Bacteria</taxon>
        <taxon>Pseudomonadati</taxon>
        <taxon>Planctomycetota</taxon>
        <taxon>Planctomycetia</taxon>
        <taxon>Pirellulales</taxon>
        <taxon>Pirellulaceae</taxon>
        <taxon>Allorhodopirellula</taxon>
    </lineage>
</organism>
<reference evidence="8 9" key="1">
    <citation type="journal article" date="2020" name="Antonie Van Leeuwenhoek">
        <title>Rhodopirellula heiligendammensis sp. nov., Rhodopirellula pilleata sp. nov., and Rhodopirellula solitaria sp. nov. isolated from natural or artificial marine surfaces in Northern Germany and California, USA, and emended description of the genus Rhodopirellula.</title>
        <authorList>
            <person name="Kallscheuer N."/>
            <person name="Wiegand S."/>
            <person name="Jogler M."/>
            <person name="Boedeker C."/>
            <person name="Peeters S.H."/>
            <person name="Rast P."/>
            <person name="Heuer A."/>
            <person name="Jetten M.S.M."/>
            <person name="Rohde M."/>
            <person name="Jogler C."/>
        </authorList>
    </citation>
    <scope>NUCLEOTIDE SEQUENCE [LARGE SCALE GENOMIC DNA]</scope>
    <source>
        <strain evidence="8 9">Poly21</strain>
    </source>
</reference>
<feature type="domain" description="Lipopolysaccharide assembly protein A" evidence="7">
    <location>
        <begin position="23"/>
        <end position="75"/>
    </location>
</feature>
<evidence type="ECO:0000256" key="3">
    <source>
        <dbReference type="ARBA" id="ARBA00022989"/>
    </source>
</evidence>
<evidence type="ECO:0000256" key="4">
    <source>
        <dbReference type="ARBA" id="ARBA00023136"/>
    </source>
</evidence>
<evidence type="ECO:0000313" key="9">
    <source>
        <dbReference type="Proteomes" id="UP000319908"/>
    </source>
</evidence>
<keyword evidence="1" id="KW-1003">Cell membrane</keyword>
<feature type="compositionally biased region" description="Basic and acidic residues" evidence="5">
    <location>
        <begin position="95"/>
        <end position="106"/>
    </location>
</feature>
<dbReference type="AlphaFoldDB" id="A0A5C6BXF4"/>
<evidence type="ECO:0000313" key="8">
    <source>
        <dbReference type="EMBL" id="TWU16558.1"/>
    </source>
</evidence>
<gene>
    <name evidence="8" type="ORF">Poly21_37630</name>
</gene>
<dbReference type="PANTHER" id="PTHR41335:SF1">
    <property type="entry name" value="MEMBRANE PROTEIN"/>
    <property type="match status" value="1"/>
</dbReference>
<evidence type="ECO:0000256" key="6">
    <source>
        <dbReference type="SAM" id="Phobius"/>
    </source>
</evidence>
<dbReference type="GO" id="GO:0005886">
    <property type="term" value="C:plasma membrane"/>
    <property type="evidence" value="ECO:0007669"/>
    <property type="project" value="InterPro"/>
</dbReference>
<keyword evidence="9" id="KW-1185">Reference proteome</keyword>
<accession>A0A5C6BXF4</accession>
<sequence length="106" mass="12215">MLQKIRYFLFLLAVLAMIVVAFQNQDRVDFKILFFQGRYPLTLLLLATSGLSFVLGAVCTMWRGHRRGKEKIRVKTGSKKLSPQDSPRQKSFGTRHQDDVVDELTK</sequence>
<comment type="caution">
    <text evidence="8">The sequence shown here is derived from an EMBL/GenBank/DDBJ whole genome shotgun (WGS) entry which is preliminary data.</text>
</comment>
<feature type="region of interest" description="Disordered" evidence="5">
    <location>
        <begin position="67"/>
        <end position="106"/>
    </location>
</feature>